<sequence>DWDGWPDGTFERFYTHEEYQATKKLAVHWSCRTSGGAHGSRDAETWEAGRRSVRYCKGVLACAAEGCNRTVRSQVQENRIEAQLDSRCECGGRLQHIPCKATHTITVFKHGVRFAHNGLLVGVPTLRGPGPKAPDISSVLLNKDRISHELRKVRAEAKSTKGGDSLNLDEFAAFDADNPGLVVNSIVGKVTVISIQQPLMLAELVKETVVTSEPVNGVVSDAAHGFWRQRNCLLVVSSAYSRTLNCWIPGVLSYTNGATAEHYQHHFFALFKSIAQERARRGWDTSGDEHFGTVVDFSEAERLGFIAAFVQFRQSQGSTRTADDLKAAAEGLLKGCKQHFRAGIARLTRMGGVI</sequence>
<name>A0A5C3NUA5_9APHY</name>
<dbReference type="AlphaFoldDB" id="A0A5C3NUA5"/>
<feature type="non-terminal residue" evidence="1">
    <location>
        <position position="1"/>
    </location>
</feature>
<dbReference type="EMBL" id="ML211741">
    <property type="protein sequence ID" value="TFK80602.1"/>
    <property type="molecule type" value="Genomic_DNA"/>
</dbReference>
<organism evidence="1 2">
    <name type="scientific">Polyporus arcularius HHB13444</name>
    <dbReference type="NCBI Taxonomy" id="1314778"/>
    <lineage>
        <taxon>Eukaryota</taxon>
        <taxon>Fungi</taxon>
        <taxon>Dikarya</taxon>
        <taxon>Basidiomycota</taxon>
        <taxon>Agaricomycotina</taxon>
        <taxon>Agaricomycetes</taxon>
        <taxon>Polyporales</taxon>
        <taxon>Polyporaceae</taxon>
        <taxon>Polyporus</taxon>
    </lineage>
</organism>
<gene>
    <name evidence="1" type="ORF">K466DRAFT_456005</name>
</gene>
<evidence type="ECO:0000313" key="1">
    <source>
        <dbReference type="EMBL" id="TFK80602.1"/>
    </source>
</evidence>
<proteinExistence type="predicted"/>
<dbReference type="Proteomes" id="UP000308197">
    <property type="component" value="Unassembled WGS sequence"/>
</dbReference>
<accession>A0A5C3NUA5</accession>
<protein>
    <recommendedName>
        <fullName evidence="3">GCM domain-containing protein</fullName>
    </recommendedName>
</protein>
<keyword evidence="2" id="KW-1185">Reference proteome</keyword>
<feature type="non-terminal residue" evidence="1">
    <location>
        <position position="354"/>
    </location>
</feature>
<evidence type="ECO:0008006" key="3">
    <source>
        <dbReference type="Google" id="ProtNLM"/>
    </source>
</evidence>
<dbReference type="InParanoid" id="A0A5C3NUA5"/>
<evidence type="ECO:0000313" key="2">
    <source>
        <dbReference type="Proteomes" id="UP000308197"/>
    </source>
</evidence>
<reference evidence="1 2" key="1">
    <citation type="journal article" date="2019" name="Nat. Ecol. Evol.">
        <title>Megaphylogeny resolves global patterns of mushroom evolution.</title>
        <authorList>
            <person name="Varga T."/>
            <person name="Krizsan K."/>
            <person name="Foldi C."/>
            <person name="Dima B."/>
            <person name="Sanchez-Garcia M."/>
            <person name="Sanchez-Ramirez S."/>
            <person name="Szollosi G.J."/>
            <person name="Szarkandi J.G."/>
            <person name="Papp V."/>
            <person name="Albert L."/>
            <person name="Andreopoulos W."/>
            <person name="Angelini C."/>
            <person name="Antonin V."/>
            <person name="Barry K.W."/>
            <person name="Bougher N.L."/>
            <person name="Buchanan P."/>
            <person name="Buyck B."/>
            <person name="Bense V."/>
            <person name="Catcheside P."/>
            <person name="Chovatia M."/>
            <person name="Cooper J."/>
            <person name="Damon W."/>
            <person name="Desjardin D."/>
            <person name="Finy P."/>
            <person name="Geml J."/>
            <person name="Haridas S."/>
            <person name="Hughes K."/>
            <person name="Justo A."/>
            <person name="Karasinski D."/>
            <person name="Kautmanova I."/>
            <person name="Kiss B."/>
            <person name="Kocsube S."/>
            <person name="Kotiranta H."/>
            <person name="LaButti K.M."/>
            <person name="Lechner B.E."/>
            <person name="Liimatainen K."/>
            <person name="Lipzen A."/>
            <person name="Lukacs Z."/>
            <person name="Mihaltcheva S."/>
            <person name="Morgado L.N."/>
            <person name="Niskanen T."/>
            <person name="Noordeloos M.E."/>
            <person name="Ohm R.A."/>
            <person name="Ortiz-Santana B."/>
            <person name="Ovrebo C."/>
            <person name="Racz N."/>
            <person name="Riley R."/>
            <person name="Savchenko A."/>
            <person name="Shiryaev A."/>
            <person name="Soop K."/>
            <person name="Spirin V."/>
            <person name="Szebenyi C."/>
            <person name="Tomsovsky M."/>
            <person name="Tulloss R.E."/>
            <person name="Uehling J."/>
            <person name="Grigoriev I.V."/>
            <person name="Vagvolgyi C."/>
            <person name="Papp T."/>
            <person name="Martin F.M."/>
            <person name="Miettinen O."/>
            <person name="Hibbett D.S."/>
            <person name="Nagy L.G."/>
        </authorList>
    </citation>
    <scope>NUCLEOTIDE SEQUENCE [LARGE SCALE GENOMIC DNA]</scope>
    <source>
        <strain evidence="1 2">HHB13444</strain>
    </source>
</reference>